<proteinExistence type="inferred from homology"/>
<evidence type="ECO:0000313" key="4">
    <source>
        <dbReference type="Proteomes" id="UP000501451"/>
    </source>
</evidence>
<evidence type="ECO:0000313" key="3">
    <source>
        <dbReference type="EMBL" id="QII82212.1"/>
    </source>
</evidence>
<dbReference type="KEGG" id="jar:G7057_07045"/>
<dbReference type="InterPro" id="IPR051910">
    <property type="entry name" value="ComF/GntX_DNA_util-trans"/>
</dbReference>
<keyword evidence="4" id="KW-1185">Reference proteome</keyword>
<name>A0A6G7KAF5_9LACT</name>
<dbReference type="PANTHER" id="PTHR47505:SF1">
    <property type="entry name" value="DNA UTILIZATION PROTEIN YHGH"/>
    <property type="match status" value="1"/>
</dbReference>
<accession>A0A6G7KAF5</accession>
<comment type="similarity">
    <text evidence="1">Belongs to the ComF/GntX family.</text>
</comment>
<evidence type="ECO:0000256" key="1">
    <source>
        <dbReference type="ARBA" id="ARBA00008007"/>
    </source>
</evidence>
<dbReference type="SUPFAM" id="SSF53271">
    <property type="entry name" value="PRTase-like"/>
    <property type="match status" value="1"/>
</dbReference>
<dbReference type="CDD" id="cd06223">
    <property type="entry name" value="PRTases_typeI"/>
    <property type="match status" value="1"/>
</dbReference>
<dbReference type="RefSeq" id="WP_166162323.1">
    <property type="nucleotide sequence ID" value="NZ_CP049740.1"/>
</dbReference>
<dbReference type="InterPro" id="IPR000836">
    <property type="entry name" value="PRTase_dom"/>
</dbReference>
<dbReference type="PANTHER" id="PTHR47505">
    <property type="entry name" value="DNA UTILIZATION PROTEIN YHGH"/>
    <property type="match status" value="1"/>
</dbReference>
<gene>
    <name evidence="3" type="ORF">G7057_07045</name>
</gene>
<sequence length="227" mass="26384">MANCLMCNRPQRQGISLWDMVNFQPFSPIIVCDRCQSAFTAIEKNKACPGCSRLQKDDQFCEDCQKWRLSYPEEFIQHQSCYLYNEALKDWLHNYKIKGDSRLALVFKAKLTEIYQDYSDYVVVPLPISEKSYIARGFNQSELLLEAAKIPYQSLLNNHYEGDKQSQKNRQQRLQSEQPFSCTRSVEGIRKVLLFDDIYTTGRTLLHAKAILYQAGVEKIESLTIAR</sequence>
<dbReference type="Proteomes" id="UP000501451">
    <property type="component" value="Chromosome"/>
</dbReference>
<dbReference type="InterPro" id="IPR029057">
    <property type="entry name" value="PRTase-like"/>
</dbReference>
<reference evidence="3 4" key="1">
    <citation type="journal article" date="2017" name="Int. J. Syst. Evol. Microbiol.">
        <title>Jeotgalibaca porci sp. nov. and Jeotgalibaca arthritidis sp. nov., isolated from pigs, and emended description of the genus Jeotgalibaca.</title>
        <authorList>
            <person name="Zamora L."/>
            <person name="Perez-Sancho M."/>
            <person name="Dominguez L."/>
            <person name="Fernandez-Garayzabal J.F."/>
            <person name="Vela A.I."/>
        </authorList>
    </citation>
    <scope>NUCLEOTIDE SEQUENCE [LARGE SCALE GENOMIC DNA]</scope>
    <source>
        <strain evidence="3 4">CECT 9157</strain>
    </source>
</reference>
<dbReference type="Gene3D" id="3.40.50.2020">
    <property type="match status" value="1"/>
</dbReference>
<dbReference type="AlphaFoldDB" id="A0A6G7KAF5"/>
<organism evidence="3 4">
    <name type="scientific">Jeotgalibaca arthritidis</name>
    <dbReference type="NCBI Taxonomy" id="1868794"/>
    <lineage>
        <taxon>Bacteria</taxon>
        <taxon>Bacillati</taxon>
        <taxon>Bacillota</taxon>
        <taxon>Bacilli</taxon>
        <taxon>Lactobacillales</taxon>
        <taxon>Carnobacteriaceae</taxon>
        <taxon>Jeotgalibaca</taxon>
    </lineage>
</organism>
<protein>
    <submittedName>
        <fullName evidence="3">ComF family protein</fullName>
    </submittedName>
</protein>
<feature type="domain" description="Phosphoribosyltransferase" evidence="2">
    <location>
        <begin position="114"/>
        <end position="226"/>
    </location>
</feature>
<dbReference type="EMBL" id="CP049740">
    <property type="protein sequence ID" value="QII82212.1"/>
    <property type="molecule type" value="Genomic_DNA"/>
</dbReference>
<dbReference type="Pfam" id="PF00156">
    <property type="entry name" value="Pribosyltran"/>
    <property type="match status" value="1"/>
</dbReference>
<evidence type="ECO:0000259" key="2">
    <source>
        <dbReference type="Pfam" id="PF00156"/>
    </source>
</evidence>